<evidence type="ECO:0000256" key="8">
    <source>
        <dbReference type="ARBA" id="ARBA00047989"/>
    </source>
</evidence>
<comment type="catalytic activity">
    <reaction evidence="1">
        <text>inosine + phosphate = alpha-D-ribose 1-phosphate + hypoxanthine</text>
        <dbReference type="Rhea" id="RHEA:27646"/>
        <dbReference type="ChEBI" id="CHEBI:17368"/>
        <dbReference type="ChEBI" id="CHEBI:17596"/>
        <dbReference type="ChEBI" id="CHEBI:43474"/>
        <dbReference type="ChEBI" id="CHEBI:57720"/>
        <dbReference type="EC" id="2.4.2.1"/>
    </reaction>
    <physiologicalReaction direction="left-to-right" evidence="1">
        <dbReference type="Rhea" id="RHEA:27647"/>
    </physiologicalReaction>
</comment>
<dbReference type="EMBL" id="BRXR01000001">
    <property type="protein sequence ID" value="GLC32840.1"/>
    <property type="molecule type" value="Genomic_DNA"/>
</dbReference>
<keyword evidence="7" id="KW-0862">Zinc</keyword>
<comment type="similarity">
    <text evidence="3 11">Belongs to the purine nucleoside phosphorylase YfiH/LACC1 family.</text>
</comment>
<dbReference type="PANTHER" id="PTHR30616:SF2">
    <property type="entry name" value="PURINE NUCLEOSIDE PHOSPHORYLASE LACC1"/>
    <property type="match status" value="1"/>
</dbReference>
<dbReference type="CDD" id="cd16833">
    <property type="entry name" value="YfiH"/>
    <property type="match status" value="1"/>
</dbReference>
<evidence type="ECO:0000256" key="7">
    <source>
        <dbReference type="ARBA" id="ARBA00022833"/>
    </source>
</evidence>
<comment type="catalytic activity">
    <reaction evidence="10">
        <text>S-methyl-5'-thioadenosine + phosphate = 5-(methylsulfanyl)-alpha-D-ribose 1-phosphate + adenine</text>
        <dbReference type="Rhea" id="RHEA:11852"/>
        <dbReference type="ChEBI" id="CHEBI:16708"/>
        <dbReference type="ChEBI" id="CHEBI:17509"/>
        <dbReference type="ChEBI" id="CHEBI:43474"/>
        <dbReference type="ChEBI" id="CHEBI:58533"/>
        <dbReference type="EC" id="2.4.2.28"/>
    </reaction>
    <physiologicalReaction direction="left-to-right" evidence="10">
        <dbReference type="Rhea" id="RHEA:11853"/>
    </physiologicalReaction>
</comment>
<gene>
    <name evidence="12" type="ORF">bsdE14_42500</name>
</gene>
<evidence type="ECO:0000313" key="12">
    <source>
        <dbReference type="EMBL" id="GLC32840.1"/>
    </source>
</evidence>
<dbReference type="InterPro" id="IPR003730">
    <property type="entry name" value="Cu_polyphenol_OxRdtase"/>
</dbReference>
<evidence type="ECO:0000256" key="1">
    <source>
        <dbReference type="ARBA" id="ARBA00000553"/>
    </source>
</evidence>
<comment type="function">
    <text evidence="2">Purine nucleoside enzyme that catalyzes the phosphorolysis of adenosine and inosine nucleosides, yielding D-ribose 1-phosphate and the respective free bases, adenine and hypoxanthine. Also catalyzes the phosphorolysis of S-methyl-5'-thioadenosine into adenine and S-methyl-5-thio-alpha-D-ribose 1-phosphate. Also has adenosine deaminase activity.</text>
</comment>
<protein>
    <recommendedName>
        <fullName evidence="11">Purine nucleoside phosphorylase</fullName>
    </recommendedName>
</protein>
<keyword evidence="13" id="KW-1185">Reference proteome</keyword>
<evidence type="ECO:0000313" key="13">
    <source>
        <dbReference type="Proteomes" id="UP001208567"/>
    </source>
</evidence>
<evidence type="ECO:0000256" key="3">
    <source>
        <dbReference type="ARBA" id="ARBA00007353"/>
    </source>
</evidence>
<accession>A0ABQ5NCC4</accession>
<dbReference type="SUPFAM" id="SSF64438">
    <property type="entry name" value="CNF1/YfiH-like putative cysteine hydrolases"/>
    <property type="match status" value="1"/>
</dbReference>
<dbReference type="NCBIfam" id="TIGR00726">
    <property type="entry name" value="peptidoglycan editing factor PgeF"/>
    <property type="match status" value="1"/>
</dbReference>
<name>A0ABQ5NCC4_9CLOT</name>
<dbReference type="Pfam" id="PF02578">
    <property type="entry name" value="Cu-oxidase_4"/>
    <property type="match status" value="1"/>
</dbReference>
<proteinExistence type="inferred from homology"/>
<comment type="catalytic activity">
    <reaction evidence="8">
        <text>adenosine + H2O + H(+) = inosine + NH4(+)</text>
        <dbReference type="Rhea" id="RHEA:24408"/>
        <dbReference type="ChEBI" id="CHEBI:15377"/>
        <dbReference type="ChEBI" id="CHEBI:15378"/>
        <dbReference type="ChEBI" id="CHEBI:16335"/>
        <dbReference type="ChEBI" id="CHEBI:17596"/>
        <dbReference type="ChEBI" id="CHEBI:28938"/>
        <dbReference type="EC" id="3.5.4.4"/>
    </reaction>
    <physiologicalReaction direction="left-to-right" evidence="8">
        <dbReference type="Rhea" id="RHEA:24409"/>
    </physiologicalReaction>
</comment>
<evidence type="ECO:0000256" key="5">
    <source>
        <dbReference type="ARBA" id="ARBA00022723"/>
    </source>
</evidence>
<evidence type="ECO:0000256" key="4">
    <source>
        <dbReference type="ARBA" id="ARBA00022679"/>
    </source>
</evidence>
<dbReference type="InterPro" id="IPR011324">
    <property type="entry name" value="Cytotoxic_necrot_fac-like_cat"/>
</dbReference>
<comment type="caution">
    <text evidence="12">The sequence shown here is derived from an EMBL/GenBank/DDBJ whole genome shotgun (WGS) entry which is preliminary data.</text>
</comment>
<keyword evidence="4" id="KW-0808">Transferase</keyword>
<evidence type="ECO:0000256" key="11">
    <source>
        <dbReference type="RuleBase" id="RU361274"/>
    </source>
</evidence>
<organism evidence="12 13">
    <name type="scientific">Clostridium omnivorum</name>
    <dbReference type="NCBI Taxonomy" id="1604902"/>
    <lineage>
        <taxon>Bacteria</taxon>
        <taxon>Bacillati</taxon>
        <taxon>Bacillota</taxon>
        <taxon>Clostridia</taxon>
        <taxon>Eubacteriales</taxon>
        <taxon>Clostridiaceae</taxon>
        <taxon>Clostridium</taxon>
    </lineage>
</organism>
<evidence type="ECO:0000256" key="6">
    <source>
        <dbReference type="ARBA" id="ARBA00022801"/>
    </source>
</evidence>
<evidence type="ECO:0000256" key="2">
    <source>
        <dbReference type="ARBA" id="ARBA00003215"/>
    </source>
</evidence>
<evidence type="ECO:0000256" key="10">
    <source>
        <dbReference type="ARBA" id="ARBA00049893"/>
    </source>
</evidence>
<sequence length="235" mass="26579">METNIENYKFISFKETGMECVFSTAEGKLNFKIDGEQGIFNIEKLKKWFNVDSVGYLEQIHSDKIYKYDGSTYIGDALITNNKNIAIGVFTADCVPVLLYDLEKHSIAAVHSGWKGTLADIVPKTIDALKNTYNSKPENITAYIGPHNKVCCYEVGENLISNFKKHNLYSNIEISKGKNLDLEACIKAQLLSKGVQKTNIHTLDMCTFCNTDYKLHSYRKAANESGRMFSFIILR</sequence>
<dbReference type="RefSeq" id="WP_264852151.1">
    <property type="nucleotide sequence ID" value="NZ_BRXR01000001.1"/>
</dbReference>
<dbReference type="Proteomes" id="UP001208567">
    <property type="component" value="Unassembled WGS sequence"/>
</dbReference>
<dbReference type="PANTHER" id="PTHR30616">
    <property type="entry name" value="UNCHARACTERIZED PROTEIN YFIH"/>
    <property type="match status" value="1"/>
</dbReference>
<reference evidence="12 13" key="1">
    <citation type="journal article" date="2024" name="Int. J. Syst. Evol. Microbiol.">
        <title>Clostridium omnivorum sp. nov., isolated from anoxic soil under the treatment of reductive soil disinfestation.</title>
        <authorList>
            <person name="Ueki A."/>
            <person name="Tonouchi A."/>
            <person name="Kaku N."/>
            <person name="Honma S."/>
            <person name="Ueki K."/>
        </authorList>
    </citation>
    <scope>NUCLEOTIDE SEQUENCE [LARGE SCALE GENOMIC DNA]</scope>
    <source>
        <strain evidence="12 13">E14</strain>
    </source>
</reference>
<evidence type="ECO:0000256" key="9">
    <source>
        <dbReference type="ARBA" id="ARBA00048968"/>
    </source>
</evidence>
<keyword evidence="5" id="KW-0479">Metal-binding</keyword>
<dbReference type="Gene3D" id="3.60.140.10">
    <property type="entry name" value="CNF1/YfiH-like putative cysteine hydrolases"/>
    <property type="match status" value="1"/>
</dbReference>
<comment type="catalytic activity">
    <reaction evidence="9">
        <text>adenosine + phosphate = alpha-D-ribose 1-phosphate + adenine</text>
        <dbReference type="Rhea" id="RHEA:27642"/>
        <dbReference type="ChEBI" id="CHEBI:16335"/>
        <dbReference type="ChEBI" id="CHEBI:16708"/>
        <dbReference type="ChEBI" id="CHEBI:43474"/>
        <dbReference type="ChEBI" id="CHEBI:57720"/>
        <dbReference type="EC" id="2.4.2.1"/>
    </reaction>
    <physiologicalReaction direction="left-to-right" evidence="9">
        <dbReference type="Rhea" id="RHEA:27643"/>
    </physiologicalReaction>
</comment>
<keyword evidence="6" id="KW-0378">Hydrolase</keyword>
<dbReference type="InterPro" id="IPR038371">
    <property type="entry name" value="Cu_polyphenol_OxRdtase_sf"/>
</dbReference>